<protein>
    <recommendedName>
        <fullName evidence="2">DM2 domain-containing protein</fullName>
    </recommendedName>
</protein>
<evidence type="ECO:0000313" key="3">
    <source>
        <dbReference type="EMBL" id="CAI0379275.1"/>
    </source>
</evidence>
<dbReference type="PROSITE" id="PS51925">
    <property type="entry name" value="SWIB_MDM2"/>
    <property type="match status" value="2"/>
</dbReference>
<gene>
    <name evidence="3" type="ORF">LITE_LOCUS2194</name>
</gene>
<feature type="domain" description="DM2" evidence="2">
    <location>
        <begin position="194"/>
        <end position="271"/>
    </location>
</feature>
<dbReference type="SUPFAM" id="SSF47592">
    <property type="entry name" value="SWIB/MDM2 domain"/>
    <property type="match status" value="2"/>
</dbReference>
<sequence length="403" mass="44779">MTDHEISQALHSLLHSSSSQSSRLDSPSPPFTSLSSIVGDLELKLGIGLAHKTDFIRAQIQQYLLFQPPPPPPPPHLQSQQYQPPLYLQHQNQPHSYQYHLHQQHQPFQHQHPQIHTHQPLSLIQPKEHYAFQQTPHFHSDIASPNLFSSSFPGGLSFHSIPAHSVKPDNTTTTIDPSKASGSSKAKRRGGAGGLNKLCGVSPELEAVVGHPALPRTEIVKQLWAYIRKNNLQDPSNKRKIICDDALRVVFETDCTDMFKMNKLLSKHITHLDPNKEPSSKKQKVASEEKKSSCVTQITVSAAQLSSPSPAPSLAASPAQGPTPHFVGISEELANFFGVEVREMPQSKVLNRVLEYINSNNLKDPVNPGVIVCDMKLQELFGCHSFPVEKIMDILSCQHTFRI</sequence>
<dbReference type="SMART" id="SM00151">
    <property type="entry name" value="SWIB"/>
    <property type="match status" value="2"/>
</dbReference>
<dbReference type="Proteomes" id="UP001154282">
    <property type="component" value="Unassembled WGS sequence"/>
</dbReference>
<keyword evidence="4" id="KW-1185">Reference proteome</keyword>
<reference evidence="3" key="1">
    <citation type="submission" date="2022-08" db="EMBL/GenBank/DDBJ databases">
        <authorList>
            <person name="Gutierrez-Valencia J."/>
        </authorList>
    </citation>
    <scope>NUCLEOTIDE SEQUENCE</scope>
</reference>
<evidence type="ECO:0000313" key="4">
    <source>
        <dbReference type="Proteomes" id="UP001154282"/>
    </source>
</evidence>
<name>A0AAV0H1U6_9ROSI</name>
<dbReference type="Pfam" id="PF02201">
    <property type="entry name" value="SWIB"/>
    <property type="match status" value="2"/>
</dbReference>
<dbReference type="InterPro" id="IPR036885">
    <property type="entry name" value="SWIB_MDM2_dom_sf"/>
</dbReference>
<feature type="compositionally biased region" description="Low complexity" evidence="1">
    <location>
        <begin position="7"/>
        <end position="26"/>
    </location>
</feature>
<evidence type="ECO:0000256" key="1">
    <source>
        <dbReference type="SAM" id="MobiDB-lite"/>
    </source>
</evidence>
<accession>A0AAV0H1U6</accession>
<dbReference type="CDD" id="cd10567">
    <property type="entry name" value="SWIB-MDM2_like"/>
    <property type="match status" value="2"/>
</dbReference>
<proteinExistence type="predicted"/>
<organism evidence="3 4">
    <name type="scientific">Linum tenue</name>
    <dbReference type="NCBI Taxonomy" id="586396"/>
    <lineage>
        <taxon>Eukaryota</taxon>
        <taxon>Viridiplantae</taxon>
        <taxon>Streptophyta</taxon>
        <taxon>Embryophyta</taxon>
        <taxon>Tracheophyta</taxon>
        <taxon>Spermatophyta</taxon>
        <taxon>Magnoliopsida</taxon>
        <taxon>eudicotyledons</taxon>
        <taxon>Gunneridae</taxon>
        <taxon>Pentapetalae</taxon>
        <taxon>rosids</taxon>
        <taxon>fabids</taxon>
        <taxon>Malpighiales</taxon>
        <taxon>Linaceae</taxon>
        <taxon>Linum</taxon>
    </lineage>
</organism>
<dbReference type="AlphaFoldDB" id="A0AAV0H1U6"/>
<evidence type="ECO:0000259" key="2">
    <source>
        <dbReference type="PROSITE" id="PS51925"/>
    </source>
</evidence>
<feature type="region of interest" description="Disordered" evidence="1">
    <location>
        <begin position="271"/>
        <end position="290"/>
    </location>
</feature>
<feature type="region of interest" description="Disordered" evidence="1">
    <location>
        <begin position="1"/>
        <end position="30"/>
    </location>
</feature>
<dbReference type="InterPro" id="IPR003121">
    <property type="entry name" value="SWIB_MDM2_domain"/>
</dbReference>
<feature type="region of interest" description="Disordered" evidence="1">
    <location>
        <begin position="163"/>
        <end position="194"/>
    </location>
</feature>
<feature type="domain" description="DM2" evidence="2">
    <location>
        <begin position="322"/>
        <end position="403"/>
    </location>
</feature>
<dbReference type="InterPro" id="IPR019835">
    <property type="entry name" value="SWIB_domain"/>
</dbReference>
<dbReference type="PANTHER" id="PTHR13844">
    <property type="entry name" value="SWI/SNF-RELATED MATRIX-ASSOCIATED ACTIN-DEPENDENT REGULATOR OF CHROMATIN SUBFAMILY D"/>
    <property type="match status" value="1"/>
</dbReference>
<dbReference type="Gene3D" id="1.10.245.10">
    <property type="entry name" value="SWIB/MDM2 domain"/>
    <property type="match status" value="2"/>
</dbReference>
<comment type="caution">
    <text evidence="3">The sequence shown here is derived from an EMBL/GenBank/DDBJ whole genome shotgun (WGS) entry which is preliminary data.</text>
</comment>
<dbReference type="EMBL" id="CAMGYJ010000002">
    <property type="protein sequence ID" value="CAI0379275.1"/>
    <property type="molecule type" value="Genomic_DNA"/>
</dbReference>